<sequence length="350" mass="40654">MRIEGYWCDRIPGFLRELHAPLTEITLSLDRVVVDPASLLEDFKETLTILESDVSTNPCWSESRTVTYPALRSLSFSLQSFFRTDVLISNYPNLQQLEARLDQTAIDDTSIQQWRDRNKSSQLDELCQWRNLRLIWGDAAALYCLAITGKVQYLYLNLWHPQDIEKVAEICQDSRPTFFALRSIDINICDIEMLTEIVVAAPYHAMTLGFSLNASQLVIEHYLWNIATCFKNRPLRVLQLSFGWLPASNEEYSPSWKTWVCDYILQYPIHSLVESLARQAPKLQEVYVTLDVLHIKREEGYRVSHNQHDVIVEQLASEAFKEMKEMEESEHPMERRWGDSMTESSLPSLL</sequence>
<evidence type="ECO:0000256" key="1">
    <source>
        <dbReference type="SAM" id="MobiDB-lite"/>
    </source>
</evidence>
<gene>
    <name evidence="2" type="ORF">GFSPODELE1_LOCUS4734</name>
</gene>
<feature type="region of interest" description="Disordered" evidence="1">
    <location>
        <begin position="325"/>
        <end position="350"/>
    </location>
</feature>
<proteinExistence type="predicted"/>
<feature type="compositionally biased region" description="Polar residues" evidence="1">
    <location>
        <begin position="341"/>
        <end position="350"/>
    </location>
</feature>
<dbReference type="EMBL" id="OZ037946">
    <property type="protein sequence ID" value="CAL1703824.1"/>
    <property type="molecule type" value="Genomic_DNA"/>
</dbReference>
<evidence type="ECO:0000313" key="3">
    <source>
        <dbReference type="Proteomes" id="UP001497453"/>
    </source>
</evidence>
<accession>A0ABP1DAU3</accession>
<feature type="compositionally biased region" description="Basic and acidic residues" evidence="1">
    <location>
        <begin position="325"/>
        <end position="338"/>
    </location>
</feature>
<reference evidence="3" key="1">
    <citation type="submission" date="2024-04" db="EMBL/GenBank/DDBJ databases">
        <authorList>
            <person name="Shaw F."/>
            <person name="Minotto A."/>
        </authorList>
    </citation>
    <scope>NUCLEOTIDE SEQUENCE [LARGE SCALE GENOMIC DNA]</scope>
</reference>
<keyword evidence="3" id="KW-1185">Reference proteome</keyword>
<organism evidence="2 3">
    <name type="scientific">Somion occarium</name>
    <dbReference type="NCBI Taxonomy" id="3059160"/>
    <lineage>
        <taxon>Eukaryota</taxon>
        <taxon>Fungi</taxon>
        <taxon>Dikarya</taxon>
        <taxon>Basidiomycota</taxon>
        <taxon>Agaricomycotina</taxon>
        <taxon>Agaricomycetes</taxon>
        <taxon>Polyporales</taxon>
        <taxon>Cerrenaceae</taxon>
        <taxon>Somion</taxon>
    </lineage>
</organism>
<dbReference type="Proteomes" id="UP001497453">
    <property type="component" value="Chromosome 3"/>
</dbReference>
<evidence type="ECO:0000313" key="2">
    <source>
        <dbReference type="EMBL" id="CAL1703824.1"/>
    </source>
</evidence>
<name>A0ABP1DAU3_9APHY</name>
<protein>
    <submittedName>
        <fullName evidence="2">Uncharacterized protein</fullName>
    </submittedName>
</protein>